<feature type="transmembrane region" description="Helical" evidence="5">
    <location>
        <begin position="313"/>
        <end position="331"/>
    </location>
</feature>
<name>A0A9D4GUE2_DREPO</name>
<comment type="caution">
    <text evidence="9">The sequence shown here is derived from an EMBL/GenBank/DDBJ whole genome shotgun (WGS) entry which is preliminary data.</text>
</comment>
<dbReference type="InterPro" id="IPR036719">
    <property type="entry name" value="Neuro-gated_channel_TM_sf"/>
</dbReference>
<reference evidence="9" key="1">
    <citation type="journal article" date="2019" name="bioRxiv">
        <title>The Genome of the Zebra Mussel, Dreissena polymorpha: A Resource for Invasive Species Research.</title>
        <authorList>
            <person name="McCartney M.A."/>
            <person name="Auch B."/>
            <person name="Kono T."/>
            <person name="Mallez S."/>
            <person name="Zhang Y."/>
            <person name="Obille A."/>
            <person name="Becker A."/>
            <person name="Abrahante J.E."/>
            <person name="Garbe J."/>
            <person name="Badalamenti J.P."/>
            <person name="Herman A."/>
            <person name="Mangelson H."/>
            <person name="Liachko I."/>
            <person name="Sullivan S."/>
            <person name="Sone E.D."/>
            <person name="Koren S."/>
            <person name="Silverstein K.A.T."/>
            <person name="Beckman K.B."/>
            <person name="Gohl D.M."/>
        </authorList>
    </citation>
    <scope>NUCLEOTIDE SEQUENCE</scope>
    <source>
        <strain evidence="9">Duluth1</strain>
        <tissue evidence="9">Whole animal</tissue>
    </source>
</reference>
<accession>A0A9D4GUE2</accession>
<proteinExistence type="predicted"/>
<feature type="transmembrane region" description="Helical" evidence="5">
    <location>
        <begin position="343"/>
        <end position="364"/>
    </location>
</feature>
<reference evidence="9" key="2">
    <citation type="submission" date="2020-11" db="EMBL/GenBank/DDBJ databases">
        <authorList>
            <person name="McCartney M.A."/>
            <person name="Auch B."/>
            <person name="Kono T."/>
            <person name="Mallez S."/>
            <person name="Becker A."/>
            <person name="Gohl D.M."/>
            <person name="Silverstein K.A.T."/>
            <person name="Koren S."/>
            <person name="Bechman K.B."/>
            <person name="Herman A."/>
            <person name="Abrahante J.E."/>
            <person name="Garbe J."/>
        </authorList>
    </citation>
    <scope>NUCLEOTIDE SEQUENCE</scope>
    <source>
        <strain evidence="9">Duluth1</strain>
        <tissue evidence="9">Whole animal</tissue>
    </source>
</reference>
<dbReference type="GO" id="GO:0005230">
    <property type="term" value="F:extracellular ligand-gated monoatomic ion channel activity"/>
    <property type="evidence" value="ECO:0007669"/>
    <property type="project" value="InterPro"/>
</dbReference>
<keyword evidence="6" id="KW-0732">Signal</keyword>
<dbReference type="Proteomes" id="UP000828390">
    <property type="component" value="Unassembled WGS sequence"/>
</dbReference>
<evidence type="ECO:0000256" key="1">
    <source>
        <dbReference type="ARBA" id="ARBA00004141"/>
    </source>
</evidence>
<dbReference type="Gene3D" id="1.20.58.390">
    <property type="entry name" value="Neurotransmitter-gated ion-channel transmembrane domain"/>
    <property type="match status" value="1"/>
</dbReference>
<feature type="domain" description="Neurotransmitter-gated ion-channel ligand-binding" evidence="7">
    <location>
        <begin position="70"/>
        <end position="262"/>
    </location>
</feature>
<dbReference type="Gene3D" id="2.70.170.10">
    <property type="entry name" value="Neurotransmitter-gated ion-channel ligand-binding domain"/>
    <property type="match status" value="1"/>
</dbReference>
<keyword evidence="10" id="KW-1185">Reference proteome</keyword>
<dbReference type="GO" id="GO:0016020">
    <property type="term" value="C:membrane"/>
    <property type="evidence" value="ECO:0007669"/>
    <property type="project" value="UniProtKB-SubCell"/>
</dbReference>
<dbReference type="Pfam" id="PF02932">
    <property type="entry name" value="Neur_chan_memb"/>
    <property type="match status" value="1"/>
</dbReference>
<dbReference type="InterPro" id="IPR006029">
    <property type="entry name" value="Neurotrans-gated_channel_TM"/>
</dbReference>
<keyword evidence="3 5" id="KW-1133">Transmembrane helix</keyword>
<keyword evidence="4 5" id="KW-0472">Membrane</keyword>
<dbReference type="CDD" id="cd19051">
    <property type="entry name" value="LGIC_TM_cation"/>
    <property type="match status" value="1"/>
</dbReference>
<evidence type="ECO:0000259" key="7">
    <source>
        <dbReference type="Pfam" id="PF02931"/>
    </source>
</evidence>
<dbReference type="CDD" id="cd18989">
    <property type="entry name" value="LGIC_ECD_cation"/>
    <property type="match status" value="1"/>
</dbReference>
<feature type="domain" description="Neurotransmitter-gated ion-channel transmembrane" evidence="8">
    <location>
        <begin position="288"/>
        <end position="402"/>
    </location>
</feature>
<evidence type="ECO:0000256" key="5">
    <source>
        <dbReference type="SAM" id="Phobius"/>
    </source>
</evidence>
<dbReference type="Pfam" id="PF02931">
    <property type="entry name" value="Neur_chan_LBD"/>
    <property type="match status" value="1"/>
</dbReference>
<evidence type="ECO:0000256" key="3">
    <source>
        <dbReference type="ARBA" id="ARBA00022989"/>
    </source>
</evidence>
<feature type="signal peptide" evidence="6">
    <location>
        <begin position="1"/>
        <end position="23"/>
    </location>
</feature>
<dbReference type="SUPFAM" id="SSF63712">
    <property type="entry name" value="Nicotinic receptor ligand binding domain-like"/>
    <property type="match status" value="1"/>
</dbReference>
<evidence type="ECO:0000313" key="9">
    <source>
        <dbReference type="EMBL" id="KAH3823614.1"/>
    </source>
</evidence>
<dbReference type="GO" id="GO:0004888">
    <property type="term" value="F:transmembrane signaling receptor activity"/>
    <property type="evidence" value="ECO:0007669"/>
    <property type="project" value="InterPro"/>
</dbReference>
<feature type="transmembrane region" description="Helical" evidence="5">
    <location>
        <begin position="445"/>
        <end position="467"/>
    </location>
</feature>
<dbReference type="AlphaFoldDB" id="A0A9D4GUE2"/>
<evidence type="ECO:0000259" key="8">
    <source>
        <dbReference type="Pfam" id="PF02932"/>
    </source>
</evidence>
<dbReference type="InterPro" id="IPR006201">
    <property type="entry name" value="Neur_channel"/>
</dbReference>
<dbReference type="SUPFAM" id="SSF90112">
    <property type="entry name" value="Neurotransmitter-gated ion-channel transmembrane pore"/>
    <property type="match status" value="1"/>
</dbReference>
<keyword evidence="2 5" id="KW-0812">Transmembrane</keyword>
<feature type="transmembrane region" description="Helical" evidence="5">
    <location>
        <begin position="284"/>
        <end position="306"/>
    </location>
</feature>
<dbReference type="EMBL" id="JAIWYP010000005">
    <property type="protein sequence ID" value="KAH3823614.1"/>
    <property type="molecule type" value="Genomic_DNA"/>
</dbReference>
<dbReference type="InterPro" id="IPR006202">
    <property type="entry name" value="Neur_chan_lig-bd"/>
</dbReference>
<feature type="chain" id="PRO_5038955224" evidence="6">
    <location>
        <begin position="24"/>
        <end position="498"/>
    </location>
</feature>
<dbReference type="PANTHER" id="PTHR18945">
    <property type="entry name" value="NEUROTRANSMITTER GATED ION CHANNEL"/>
    <property type="match status" value="1"/>
</dbReference>
<evidence type="ECO:0000313" key="10">
    <source>
        <dbReference type="Proteomes" id="UP000828390"/>
    </source>
</evidence>
<dbReference type="InterPro" id="IPR038050">
    <property type="entry name" value="Neuro_actylchol_rec"/>
</dbReference>
<evidence type="ECO:0000256" key="4">
    <source>
        <dbReference type="ARBA" id="ARBA00023136"/>
    </source>
</evidence>
<dbReference type="InterPro" id="IPR036734">
    <property type="entry name" value="Neur_chan_lig-bd_sf"/>
</dbReference>
<sequence length="498" mass="57087">MRCLFSILNLFVFYDSFISTVQLQKINDAITAINDNRGVDQIIVNGSRDSEDANGSEIGQECSIKSLLEIYNIMMKDYRKDVHPNFECQETFNVDINCRLETLIQLDQVEERLSSVMSFTIEWRDTRLDWTHHVLCVLETDTCLKNSYMAIDKELIWKPSVTIANPHSPRYMLSDNTGSQVEVDLWGDVTWTYSQIVETRCNVDSTHFPFDKQFCEIQISVPAYSGIEISLTHCINPDTLSTGEWQIVTFKQFFMDKSRKTRAKTRIDKVFIIEYELKRKPLKALVIIILPVFILVSMVPLVFLIPKESGERLNLALTGLLAVSVYMSLVAGSLPSSSDPLPLITVCMFMWFLSNAAIVIIVILDSALRVKKETKHVPSVCDPMVTFAKRLRCEVKKVSEQDSSEEDIEILSHNDGTHNRKDREKSKIQERKITWQHVSRALDTYMIVIIYAIKLVFAVSMFIVLYFGDVDKSSPRVQARQLPSNISNAIVCEDRLYE</sequence>
<gene>
    <name evidence="9" type="ORF">DPMN_125424</name>
</gene>
<comment type="subcellular location">
    <subcellularLocation>
        <location evidence="1">Membrane</location>
        <topology evidence="1">Multi-pass membrane protein</topology>
    </subcellularLocation>
</comment>
<evidence type="ECO:0000256" key="6">
    <source>
        <dbReference type="SAM" id="SignalP"/>
    </source>
</evidence>
<protein>
    <submittedName>
        <fullName evidence="9">Uncharacterized protein</fullName>
    </submittedName>
</protein>
<evidence type="ECO:0000256" key="2">
    <source>
        <dbReference type="ARBA" id="ARBA00022692"/>
    </source>
</evidence>
<organism evidence="9 10">
    <name type="scientific">Dreissena polymorpha</name>
    <name type="common">Zebra mussel</name>
    <name type="synonym">Mytilus polymorpha</name>
    <dbReference type="NCBI Taxonomy" id="45954"/>
    <lineage>
        <taxon>Eukaryota</taxon>
        <taxon>Metazoa</taxon>
        <taxon>Spiralia</taxon>
        <taxon>Lophotrochozoa</taxon>
        <taxon>Mollusca</taxon>
        <taxon>Bivalvia</taxon>
        <taxon>Autobranchia</taxon>
        <taxon>Heteroconchia</taxon>
        <taxon>Euheterodonta</taxon>
        <taxon>Imparidentia</taxon>
        <taxon>Neoheterodontei</taxon>
        <taxon>Myida</taxon>
        <taxon>Dreissenoidea</taxon>
        <taxon>Dreissenidae</taxon>
        <taxon>Dreissena</taxon>
    </lineage>
</organism>